<evidence type="ECO:0000313" key="2">
    <source>
        <dbReference type="Proteomes" id="UP001213015"/>
    </source>
</evidence>
<name>A0AAP3GY07_9LACO</name>
<proteinExistence type="predicted"/>
<sequence length="151" mass="17801">MKEFNFDFVKKSHLLEKVNPQISKIFNFYKNKQYNEMVFNIRRDVEKLATLLVEQAHLVSDENRGFGLSEKIKTLRQNAIYPATIMRLFDRLRTYGSIAVHSNMNIDEYTAQLALQNYHDLLVFLANYHDGLNARYADILLKRVQRKKVTA</sequence>
<dbReference type="AlphaFoldDB" id="A0AAP3GY07"/>
<reference evidence="1" key="1">
    <citation type="submission" date="2022-01" db="EMBL/GenBank/DDBJ databases">
        <title>VMRC isolate genome collection.</title>
        <authorList>
            <person name="France M."/>
            <person name="Rutt L."/>
            <person name="Humphrys M."/>
            <person name="Ravel J."/>
        </authorList>
    </citation>
    <scope>NUCLEOTIDE SEQUENCE</scope>
    <source>
        <strain evidence="1">C0127B5</strain>
    </source>
</reference>
<accession>A0AAP3GY07</accession>
<comment type="caution">
    <text evidence="1">The sequence shown here is derived from an EMBL/GenBank/DDBJ whole genome shotgun (WGS) entry which is preliminary data.</text>
</comment>
<protein>
    <submittedName>
        <fullName evidence="1">DUF4145 domain-containing protein</fullName>
    </submittedName>
</protein>
<dbReference type="RefSeq" id="WP_269255622.1">
    <property type="nucleotide sequence ID" value="NZ_JAKHKO010000006.1"/>
</dbReference>
<dbReference type="Proteomes" id="UP001213015">
    <property type="component" value="Unassembled WGS sequence"/>
</dbReference>
<gene>
    <name evidence="1" type="ORF">L2422_04750</name>
</gene>
<dbReference type="EMBL" id="JAKHLF010000006">
    <property type="protein sequence ID" value="MCZ3844828.1"/>
    <property type="molecule type" value="Genomic_DNA"/>
</dbReference>
<organism evidence="1 2">
    <name type="scientific">Lactobacillus mulieris</name>
    <dbReference type="NCBI Taxonomy" id="2508708"/>
    <lineage>
        <taxon>Bacteria</taxon>
        <taxon>Bacillati</taxon>
        <taxon>Bacillota</taxon>
        <taxon>Bacilli</taxon>
        <taxon>Lactobacillales</taxon>
        <taxon>Lactobacillaceae</taxon>
        <taxon>Lactobacillus</taxon>
    </lineage>
</organism>
<evidence type="ECO:0000313" key="1">
    <source>
        <dbReference type="EMBL" id="MCZ3844828.1"/>
    </source>
</evidence>